<evidence type="ECO:0000256" key="1">
    <source>
        <dbReference type="ARBA" id="ARBA00022723"/>
    </source>
</evidence>
<reference evidence="3" key="1">
    <citation type="journal article" date="2014" name="Int. J. Syst. Evol. Microbiol.">
        <title>Complete genome of a new Firmicutes species belonging to the dominant human colonic microbiota ('Ruminococcus bicirculans') reveals two chromosomes and a selective capacity to utilize plant glucans.</title>
        <authorList>
            <consortium name="NISC Comparative Sequencing Program"/>
            <person name="Wegmann U."/>
            <person name="Louis P."/>
            <person name="Goesmann A."/>
            <person name="Henrissat B."/>
            <person name="Duncan S.H."/>
            <person name="Flint H.J."/>
        </authorList>
    </citation>
    <scope>NUCLEOTIDE SEQUENCE</scope>
    <source>
        <strain evidence="3">NBRC 110608</strain>
    </source>
</reference>
<dbReference type="InterPro" id="IPR050963">
    <property type="entry name" value="Sirohydro_Cobaltochel/CbiX"/>
</dbReference>
<protein>
    <submittedName>
        <fullName evidence="3">Cobalamin biosynthesis protein CbiX</fullName>
    </submittedName>
</protein>
<gene>
    <name evidence="3" type="ORF">GCM10025872_30450</name>
</gene>
<dbReference type="Pfam" id="PF01903">
    <property type="entry name" value="CbiX"/>
    <property type="match status" value="2"/>
</dbReference>
<dbReference type="InterPro" id="IPR002762">
    <property type="entry name" value="CbiX-like"/>
</dbReference>
<dbReference type="PANTHER" id="PTHR33542">
    <property type="entry name" value="SIROHYDROCHLORIN FERROCHELATASE, CHLOROPLASTIC"/>
    <property type="match status" value="1"/>
</dbReference>
<keyword evidence="1" id="KW-0479">Metal-binding</keyword>
<evidence type="ECO:0000313" key="3">
    <source>
        <dbReference type="EMBL" id="BDZ59388.1"/>
    </source>
</evidence>
<organism evidence="3">
    <name type="scientific">Barrientosiimonas endolithica</name>
    <dbReference type="NCBI Taxonomy" id="1535208"/>
    <lineage>
        <taxon>Bacteria</taxon>
        <taxon>Bacillati</taxon>
        <taxon>Actinomycetota</taxon>
        <taxon>Actinomycetes</taxon>
        <taxon>Micrococcales</taxon>
        <taxon>Dermacoccaceae</taxon>
        <taxon>Barrientosiimonas</taxon>
    </lineage>
</organism>
<reference evidence="3" key="2">
    <citation type="submission" date="2023-02" db="EMBL/GenBank/DDBJ databases">
        <authorList>
            <person name="Sun Q."/>
            <person name="Mori K."/>
        </authorList>
    </citation>
    <scope>NUCLEOTIDE SEQUENCE</scope>
    <source>
        <strain evidence="3">NBRC 110608</strain>
    </source>
</reference>
<name>A0ABN6YUZ4_9MICO</name>
<keyword evidence="2" id="KW-0456">Lyase</keyword>
<dbReference type="EMBL" id="AP027735">
    <property type="protein sequence ID" value="BDZ59388.1"/>
    <property type="molecule type" value="Genomic_DNA"/>
</dbReference>
<dbReference type="CDD" id="cd03416">
    <property type="entry name" value="CbiX_SirB_N"/>
    <property type="match status" value="1"/>
</dbReference>
<dbReference type="Gene3D" id="3.40.50.1400">
    <property type="match status" value="2"/>
</dbReference>
<dbReference type="RefSeq" id="WP_289231420.1">
    <property type="nucleotide sequence ID" value="NZ_AP027735.1"/>
</dbReference>
<accession>A0ABN6YUZ4</accession>
<dbReference type="PANTHER" id="PTHR33542:SF5">
    <property type="entry name" value="FERROCHELATASE CHE1"/>
    <property type="match status" value="1"/>
</dbReference>
<proteinExistence type="predicted"/>
<sequence>MADTTALVLCAHGTADPRGQQTVLDLADAVRQQRPTTTVAVAYVDVQEPSVDEVVESLVTQGFSVIVVPLLLSGGYHVQVDIARAVAPHPGRASATAALGPHPDLGELLLTRLREAGAAPDAGVVVAAAGSSRPDASRDVEEVSDVVRQGWAGPVVTGYGSAAAPDVPTAVAQLREQGAREVAIAAYLLGQGHFHTRLEAAGADLVTAPLGADPVVVRRILDRAETPTPDNAEPPPRA</sequence>
<evidence type="ECO:0000256" key="2">
    <source>
        <dbReference type="ARBA" id="ARBA00023239"/>
    </source>
</evidence>
<dbReference type="SUPFAM" id="SSF53800">
    <property type="entry name" value="Chelatase"/>
    <property type="match status" value="1"/>
</dbReference>